<dbReference type="NCBIfam" id="TIGR00981">
    <property type="entry name" value="rpsL_bact"/>
    <property type="match status" value="1"/>
</dbReference>
<dbReference type="InterPro" id="IPR006032">
    <property type="entry name" value="Ribosomal_uS12"/>
</dbReference>
<dbReference type="GO" id="GO:0015935">
    <property type="term" value="C:small ribosomal subunit"/>
    <property type="evidence" value="ECO:0007669"/>
    <property type="project" value="InterPro"/>
</dbReference>
<feature type="region of interest" description="Disordered" evidence="5">
    <location>
        <begin position="1"/>
        <end position="22"/>
    </location>
</feature>
<evidence type="ECO:0000313" key="6">
    <source>
        <dbReference type="EMBL" id="QRK25916.1"/>
    </source>
</evidence>
<accession>A0A891GTQ4</accession>
<evidence type="ECO:0000256" key="1">
    <source>
        <dbReference type="ARBA" id="ARBA00005657"/>
    </source>
</evidence>
<comment type="similarity">
    <text evidence="1 4">Belongs to the universal ribosomal protein uS12 family.</text>
</comment>
<dbReference type="HAMAP" id="MF_00403_B">
    <property type="entry name" value="Ribosomal_uS12_B"/>
    <property type="match status" value="1"/>
</dbReference>
<dbReference type="PIRSF" id="PIRSF002133">
    <property type="entry name" value="Ribosomal_S12/S23"/>
    <property type="match status" value="1"/>
</dbReference>
<dbReference type="InterPro" id="IPR005679">
    <property type="entry name" value="Ribosomal_uS12_bac"/>
</dbReference>
<gene>
    <name evidence="6" type="primary">rps12</name>
</gene>
<evidence type="ECO:0000256" key="4">
    <source>
        <dbReference type="RuleBase" id="RU003622"/>
    </source>
</evidence>
<dbReference type="AlphaFoldDB" id="A0A891GTQ4"/>
<dbReference type="SUPFAM" id="SSF50249">
    <property type="entry name" value="Nucleic acid-binding proteins"/>
    <property type="match status" value="1"/>
</dbReference>
<dbReference type="GO" id="GO:0006412">
    <property type="term" value="P:translation"/>
    <property type="evidence" value="ECO:0007669"/>
    <property type="project" value="InterPro"/>
</dbReference>
<dbReference type="CDD" id="cd03368">
    <property type="entry name" value="Ribosomal_S12"/>
    <property type="match status" value="1"/>
</dbReference>
<reference evidence="6" key="1">
    <citation type="journal article" date="2021" name="Mitochondrial DNA Part B Resour">
        <title>Complete mitochondrial genome of the harmful algal bloom species Thalassiosira nordenskioeldii (Mediophyceae, Bacillariophyta) from the east China sea.</title>
        <authorList>
            <person name="Liu K."/>
            <person name="Liu S."/>
            <person name="Chen Y."/>
            <person name="Liu F."/>
            <person name="Chen N."/>
        </authorList>
    </citation>
    <scope>NUCLEOTIDE SEQUENCE</scope>
    <source>
        <strain evidence="6">CNS00052</strain>
    </source>
</reference>
<keyword evidence="3 4" id="KW-0687">Ribonucleoprotein</keyword>
<feature type="compositionally biased region" description="Basic residues" evidence="5">
    <location>
        <begin position="9"/>
        <end position="19"/>
    </location>
</feature>
<protein>
    <submittedName>
        <fullName evidence="6">Ribosomal protein S12</fullName>
    </submittedName>
</protein>
<organism evidence="6">
    <name type="scientific">Thalassiosira nordenskioeldii</name>
    <name type="common">Marine diatom</name>
    <dbReference type="NCBI Taxonomy" id="83372"/>
    <lineage>
        <taxon>Eukaryota</taxon>
        <taxon>Sar</taxon>
        <taxon>Stramenopiles</taxon>
        <taxon>Ochrophyta</taxon>
        <taxon>Bacillariophyta</taxon>
        <taxon>Coscinodiscophyceae</taxon>
        <taxon>Thalassiosirophycidae</taxon>
        <taxon>Thalassiosirales</taxon>
        <taxon>Thalassiosiraceae</taxon>
        <taxon>Thalassiosira</taxon>
    </lineage>
</organism>
<dbReference type="PRINTS" id="PR01034">
    <property type="entry name" value="RIBOSOMALS12"/>
</dbReference>
<dbReference type="GO" id="GO:0003735">
    <property type="term" value="F:structural constituent of ribosome"/>
    <property type="evidence" value="ECO:0007669"/>
    <property type="project" value="InterPro"/>
</dbReference>
<geneLocation type="mitochondrion" evidence="6"/>
<evidence type="ECO:0000256" key="2">
    <source>
        <dbReference type="ARBA" id="ARBA00022980"/>
    </source>
</evidence>
<dbReference type="FunFam" id="2.40.50.140:FF:000099">
    <property type="entry name" value="Ribosomal protein S12, mitochondrial"/>
    <property type="match status" value="1"/>
</dbReference>
<evidence type="ECO:0000256" key="3">
    <source>
        <dbReference type="ARBA" id="ARBA00023274"/>
    </source>
</evidence>
<keyword evidence="2 4" id="KW-0689">Ribosomal protein</keyword>
<dbReference type="PROSITE" id="PS00055">
    <property type="entry name" value="RIBOSOMAL_S12"/>
    <property type="match status" value="1"/>
</dbReference>
<keyword evidence="6" id="KW-0496">Mitochondrion</keyword>
<dbReference type="EMBL" id="MW387419">
    <property type="protein sequence ID" value="QRK25916.1"/>
    <property type="molecule type" value="Genomic_DNA"/>
</dbReference>
<dbReference type="InterPro" id="IPR012340">
    <property type="entry name" value="NA-bd_OB-fold"/>
</dbReference>
<dbReference type="GeneID" id="67267250"/>
<proteinExistence type="inferred from homology"/>
<dbReference type="Pfam" id="PF00164">
    <property type="entry name" value="Ribosom_S12_S23"/>
    <property type="match status" value="1"/>
</dbReference>
<dbReference type="Gene3D" id="2.40.50.140">
    <property type="entry name" value="Nucleic acid-binding proteins"/>
    <property type="match status" value="1"/>
</dbReference>
<dbReference type="PANTHER" id="PTHR11652">
    <property type="entry name" value="30S RIBOSOMAL PROTEIN S12 FAMILY MEMBER"/>
    <property type="match status" value="1"/>
</dbReference>
<evidence type="ECO:0000256" key="5">
    <source>
        <dbReference type="SAM" id="MobiDB-lite"/>
    </source>
</evidence>
<dbReference type="RefSeq" id="YP_010164013.1">
    <property type="nucleotide sequence ID" value="NC_057471.1"/>
</dbReference>
<sequence>MPTINQLCRSKRKKRKTRNKVPALDKCPQKKGVCTKVFLRTPKKPNSALRKLVKLRLTNNKKIMAYIPGEGHKLQEYSTVMIRGGRVKDLPGIKYHLVRGKLDFSGLKSRKTSRSKYGTKKTNN</sequence>
<name>A0A891GTQ4_THANO</name>